<dbReference type="Pfam" id="PF00486">
    <property type="entry name" value="Trans_reg_C"/>
    <property type="match status" value="1"/>
</dbReference>
<evidence type="ECO:0000256" key="2">
    <source>
        <dbReference type="PROSITE-ProRule" id="PRU01091"/>
    </source>
</evidence>
<dbReference type="InterPro" id="IPR001867">
    <property type="entry name" value="OmpR/PhoB-type_DNA-bd"/>
</dbReference>
<dbReference type="InterPro" id="IPR011990">
    <property type="entry name" value="TPR-like_helical_dom_sf"/>
</dbReference>
<dbReference type="InterPro" id="IPR036388">
    <property type="entry name" value="WH-like_DNA-bd_sf"/>
</dbReference>
<organism evidence="4 5">
    <name type="scientific">Pseudoalteromonas tunicata D2</name>
    <dbReference type="NCBI Taxonomy" id="87626"/>
    <lineage>
        <taxon>Bacteria</taxon>
        <taxon>Pseudomonadati</taxon>
        <taxon>Pseudomonadota</taxon>
        <taxon>Gammaproteobacteria</taxon>
        <taxon>Alteromonadales</taxon>
        <taxon>Pseudoalteromonadaceae</taxon>
        <taxon>Pseudoalteromonas</taxon>
    </lineage>
</organism>
<dbReference type="GO" id="GO:0000160">
    <property type="term" value="P:phosphorelay signal transduction system"/>
    <property type="evidence" value="ECO:0007669"/>
    <property type="project" value="InterPro"/>
</dbReference>
<reference evidence="4 5" key="1">
    <citation type="submission" date="2006-02" db="EMBL/GenBank/DDBJ databases">
        <authorList>
            <person name="Moran M.A."/>
            <person name="Kjelleberg S."/>
            <person name="Egan S."/>
            <person name="Saunders N."/>
            <person name="Thomas T."/>
            <person name="Ferriera S."/>
            <person name="Johnson J."/>
            <person name="Kravitz S."/>
            <person name="Halpern A."/>
            <person name="Remington K."/>
            <person name="Beeson K."/>
            <person name="Tran B."/>
            <person name="Rogers Y.-H."/>
            <person name="Friedman R."/>
            <person name="Venter J.C."/>
        </authorList>
    </citation>
    <scope>NUCLEOTIDE SEQUENCE [LARGE SCALE GENOMIC DNA]</scope>
    <source>
        <strain evidence="4 5">D2</strain>
    </source>
</reference>
<comment type="caution">
    <text evidence="4">The sequence shown here is derived from an EMBL/GenBank/DDBJ whole genome shotgun (WGS) entry which is preliminary data.</text>
</comment>
<accession>A4CFC7</accession>
<dbReference type="InterPro" id="IPR016032">
    <property type="entry name" value="Sig_transdc_resp-reg_C-effctor"/>
</dbReference>
<evidence type="ECO:0000313" key="4">
    <source>
        <dbReference type="EMBL" id="EAR26565.1"/>
    </source>
</evidence>
<dbReference type="EMBL" id="AAOH01000012">
    <property type="protein sequence ID" value="EAR26565.1"/>
    <property type="molecule type" value="Genomic_DNA"/>
</dbReference>
<dbReference type="Gene3D" id="1.25.40.10">
    <property type="entry name" value="Tetratricopeptide repeat domain"/>
    <property type="match status" value="1"/>
</dbReference>
<dbReference type="GO" id="GO:0006355">
    <property type="term" value="P:regulation of DNA-templated transcription"/>
    <property type="evidence" value="ECO:0007669"/>
    <property type="project" value="InterPro"/>
</dbReference>
<dbReference type="AlphaFoldDB" id="A4CFC7"/>
<evidence type="ECO:0000259" key="3">
    <source>
        <dbReference type="PROSITE" id="PS51755"/>
    </source>
</evidence>
<sequence length="607" mass="69847">MRYHFLNFEFNSTRLILTRDGEDIAIRHNEAKLLALMLSQSTHVFSKEEILDAIWQDKVVSEQAVFQNISHLRSLFGNEAIKTFSKRGYQWQLKTYSTDYQTNTVPNDSSVNKTLNSTVELNHKHNIPRYIATFACALLVLIGFMQLSTNKIEQNGTLHRIAYIPFSSSIANTQLTLEDTPRLDFTLLNSYNSDDFSTTAEQSYPSIKATHQIILSGQLRAYNNLFFLDFNLKGPFDEWQGQLSGNSLQDVDNKLIAHLQKPFIYSLIEQPQPPEIKQAALTIAHQSDPNDAIILHNLIASYIELNELDKAMVMTNKLILLGEHNQNPQQLGNAYLKQSEILTQSELSESSEEKLKLALVEFQKIADLKRQSDTLYAYSWLYHLRNDYPAIKQSLLSSANLALQANDKSRELDALTYLSVLASKHQQSEEKYQYLRQAEIKMRQYKLPLYYYAKIPFHYAIFAKSDAEKEPHLKQVLEFAALTPTHWVAQAAREQLLMLYIERNNLLKAQALVDDIKLDTAENSYLKALLAKAEAKPQQALDYAKRTFEQARLAGKINLSLDASLFLLTQHQNESVDYDFHRLYIKKHAPKYWISRHQATLSDHHIL</sequence>
<evidence type="ECO:0000256" key="1">
    <source>
        <dbReference type="ARBA" id="ARBA00023125"/>
    </source>
</evidence>
<dbReference type="Gene3D" id="1.10.10.10">
    <property type="entry name" value="Winged helix-like DNA-binding domain superfamily/Winged helix DNA-binding domain"/>
    <property type="match status" value="1"/>
</dbReference>
<dbReference type="PROSITE" id="PS51755">
    <property type="entry name" value="OMPR_PHOB"/>
    <property type="match status" value="1"/>
</dbReference>
<name>A4CFC7_9GAMM</name>
<feature type="DNA-binding region" description="OmpR/PhoB-type" evidence="2">
    <location>
        <begin position="1"/>
        <end position="93"/>
    </location>
</feature>
<keyword evidence="1 2" id="KW-0238">DNA-binding</keyword>
<dbReference type="GO" id="GO:0003677">
    <property type="term" value="F:DNA binding"/>
    <property type="evidence" value="ECO:0007669"/>
    <property type="project" value="UniProtKB-UniRule"/>
</dbReference>
<dbReference type="SUPFAM" id="SSF48452">
    <property type="entry name" value="TPR-like"/>
    <property type="match status" value="1"/>
</dbReference>
<protein>
    <recommendedName>
        <fullName evidence="3">OmpR/PhoB-type domain-containing protein</fullName>
    </recommendedName>
</protein>
<dbReference type="STRING" id="87626.PTD2_09469"/>
<dbReference type="SUPFAM" id="SSF46894">
    <property type="entry name" value="C-terminal effector domain of the bipartite response regulators"/>
    <property type="match status" value="1"/>
</dbReference>
<dbReference type="HOGENOM" id="CLU_462209_0_0_6"/>
<gene>
    <name evidence="4" type="ORF">PTD2_09469</name>
</gene>
<proteinExistence type="predicted"/>
<dbReference type="eggNOG" id="COG0745">
    <property type="taxonomic scope" value="Bacteria"/>
</dbReference>
<dbReference type="RefSeq" id="WP_009839268.1">
    <property type="nucleotide sequence ID" value="NZ_AAOH01000012.1"/>
</dbReference>
<feature type="domain" description="OmpR/PhoB-type" evidence="3">
    <location>
        <begin position="1"/>
        <end position="93"/>
    </location>
</feature>
<evidence type="ECO:0000313" key="5">
    <source>
        <dbReference type="Proteomes" id="UP000006201"/>
    </source>
</evidence>
<dbReference type="Proteomes" id="UP000006201">
    <property type="component" value="Unassembled WGS sequence"/>
</dbReference>
<dbReference type="SMART" id="SM00862">
    <property type="entry name" value="Trans_reg_C"/>
    <property type="match status" value="1"/>
</dbReference>
<dbReference type="CDD" id="cd00383">
    <property type="entry name" value="trans_reg_C"/>
    <property type="match status" value="1"/>
</dbReference>
<keyword evidence="5" id="KW-1185">Reference proteome</keyword>
<dbReference type="OrthoDB" id="6315863at2"/>